<dbReference type="Proteomes" id="UP000549695">
    <property type="component" value="Unassembled WGS sequence"/>
</dbReference>
<feature type="region of interest" description="Disordered" evidence="1">
    <location>
        <begin position="50"/>
        <end position="86"/>
    </location>
</feature>
<accession>A0A852W0N3</accession>
<feature type="compositionally biased region" description="Low complexity" evidence="1">
    <location>
        <begin position="50"/>
        <end position="67"/>
    </location>
</feature>
<accession>A0AA44URB0</accession>
<name>A0A852W0N3_PSEA5</name>
<evidence type="ECO:0000256" key="1">
    <source>
        <dbReference type="SAM" id="MobiDB-lite"/>
    </source>
</evidence>
<evidence type="ECO:0000313" key="3">
    <source>
        <dbReference type="EMBL" id="NYG02583.1"/>
    </source>
</evidence>
<organism evidence="3 6">
    <name type="scientific">Pseudonocardia alni</name>
    <name type="common">Amycolata alni</name>
    <dbReference type="NCBI Taxonomy" id="33907"/>
    <lineage>
        <taxon>Bacteria</taxon>
        <taxon>Bacillati</taxon>
        <taxon>Actinomycetota</taxon>
        <taxon>Actinomycetes</taxon>
        <taxon>Pseudonocardiales</taxon>
        <taxon>Pseudonocardiaceae</taxon>
        <taxon>Pseudonocardia</taxon>
    </lineage>
</organism>
<keyword evidence="2" id="KW-0472">Membrane</keyword>
<evidence type="ECO:0000313" key="5">
    <source>
        <dbReference type="Proteomes" id="UP000232453"/>
    </source>
</evidence>
<protein>
    <submittedName>
        <fullName evidence="3">Uncharacterized protein</fullName>
    </submittedName>
</protein>
<evidence type="ECO:0000313" key="4">
    <source>
        <dbReference type="EMBL" id="PKB31878.1"/>
    </source>
</evidence>
<reference evidence="3 6" key="1">
    <citation type="submission" date="2020-07" db="EMBL/GenBank/DDBJ databases">
        <title>Sequencing the genomes of 1000 actinobacteria strains.</title>
        <authorList>
            <person name="Klenk H.-P."/>
        </authorList>
    </citation>
    <scope>NUCLEOTIDE SEQUENCE [LARGE SCALE GENOMIC DNA]</scope>
    <source>
        <strain evidence="4 5">DSM 44104</strain>
        <strain evidence="3 6">DSM 44749</strain>
    </source>
</reference>
<evidence type="ECO:0000313" key="6">
    <source>
        <dbReference type="Proteomes" id="UP000549695"/>
    </source>
</evidence>
<gene>
    <name evidence="4" type="ORF">ATL51_3579</name>
    <name evidence="3" type="ORF">HDA37_002868</name>
</gene>
<dbReference type="GeneID" id="98052619"/>
<dbReference type="EMBL" id="PHUJ01000003">
    <property type="protein sequence ID" value="PKB31878.1"/>
    <property type="molecule type" value="Genomic_DNA"/>
</dbReference>
<keyword evidence="6" id="KW-1185">Reference proteome</keyword>
<dbReference type="AlphaFoldDB" id="A0A852W0N3"/>
<keyword evidence="2" id="KW-1133">Transmembrane helix</keyword>
<comment type="caution">
    <text evidence="3">The sequence shown here is derived from an EMBL/GenBank/DDBJ whole genome shotgun (WGS) entry which is preliminary data.</text>
</comment>
<feature type="transmembrane region" description="Helical" evidence="2">
    <location>
        <begin position="21"/>
        <end position="42"/>
    </location>
</feature>
<proteinExistence type="predicted"/>
<dbReference type="EMBL" id="JACCCZ010000001">
    <property type="protein sequence ID" value="NYG02583.1"/>
    <property type="molecule type" value="Genomic_DNA"/>
</dbReference>
<evidence type="ECO:0000256" key="2">
    <source>
        <dbReference type="SAM" id="Phobius"/>
    </source>
</evidence>
<dbReference type="Proteomes" id="UP000232453">
    <property type="component" value="Unassembled WGS sequence"/>
</dbReference>
<sequence>MGRNGPYERYYAEREASGQRTVLWPWVLLALVVPLLLVRSFVVADEPAGATATHQAAPAPAREAGQGVHRAGTDIEPGTWATDGPGSGAECGYTRTAADGVEIASARLHGAAAARFLDGESVVLTGGCTWTAD</sequence>
<dbReference type="RefSeq" id="WP_073575656.1">
    <property type="nucleotide sequence ID" value="NZ_BAAAJZ010000003.1"/>
</dbReference>
<keyword evidence="2" id="KW-0812">Transmembrane</keyword>